<dbReference type="EMBL" id="MXPU01000007">
    <property type="protein sequence ID" value="OWO94525.1"/>
    <property type="molecule type" value="Genomic_DNA"/>
</dbReference>
<organism evidence="3 4">
    <name type="scientific">Rhizobium esperanzae</name>
    <dbReference type="NCBI Taxonomy" id="1967781"/>
    <lineage>
        <taxon>Bacteria</taxon>
        <taxon>Pseudomonadati</taxon>
        <taxon>Pseudomonadota</taxon>
        <taxon>Alphaproteobacteria</taxon>
        <taxon>Hyphomicrobiales</taxon>
        <taxon>Rhizobiaceae</taxon>
        <taxon>Rhizobium/Agrobacterium group</taxon>
        <taxon>Rhizobium</taxon>
    </lineage>
</organism>
<evidence type="ECO:0000256" key="1">
    <source>
        <dbReference type="SAM" id="MobiDB-lite"/>
    </source>
</evidence>
<accession>A0A246DVV7</accession>
<keyword evidence="2" id="KW-0732">Signal</keyword>
<feature type="signal peptide" evidence="2">
    <location>
        <begin position="1"/>
        <end position="23"/>
    </location>
</feature>
<evidence type="ECO:0000313" key="4">
    <source>
        <dbReference type="Proteomes" id="UP000197269"/>
    </source>
</evidence>
<feature type="region of interest" description="Disordered" evidence="1">
    <location>
        <begin position="52"/>
        <end position="90"/>
    </location>
</feature>
<dbReference type="Proteomes" id="UP000197269">
    <property type="component" value="Unassembled WGS sequence"/>
</dbReference>
<feature type="compositionally biased region" description="Basic and acidic residues" evidence="1">
    <location>
        <begin position="66"/>
        <end position="80"/>
    </location>
</feature>
<gene>
    <name evidence="3" type="ORF">B5E41_12235</name>
</gene>
<reference evidence="3 4" key="1">
    <citation type="submission" date="2017-03" db="EMBL/GenBank/DDBJ databases">
        <title>Genome of strain Rhizobium sp. CNPSo 668.</title>
        <authorList>
            <person name="Ribeiro R."/>
        </authorList>
    </citation>
    <scope>NUCLEOTIDE SEQUENCE [LARGE SCALE GENOMIC DNA]</scope>
    <source>
        <strain evidence="3 4">CNPSo 668</strain>
    </source>
</reference>
<evidence type="ECO:0008006" key="5">
    <source>
        <dbReference type="Google" id="ProtNLM"/>
    </source>
</evidence>
<protein>
    <recommendedName>
        <fullName evidence="5">DUF3551 domain-containing protein</fullName>
    </recommendedName>
</protein>
<feature type="chain" id="PRO_5012173528" description="DUF3551 domain-containing protein" evidence="2">
    <location>
        <begin position="24"/>
        <end position="90"/>
    </location>
</feature>
<feature type="compositionally biased region" description="Acidic residues" evidence="1">
    <location>
        <begin position="81"/>
        <end position="90"/>
    </location>
</feature>
<name>A0A246DVV7_9HYPH</name>
<sequence length="90" mass="9684">MQKMLAILQLSAVLASSFPGTSAAQSFGGNYCVDDCEGHRAGYEWAEENGIQSEDDCSGNSSSFEEGCKTYVEDPNRGGEYDDDGNEIVE</sequence>
<proteinExistence type="predicted"/>
<evidence type="ECO:0000256" key="2">
    <source>
        <dbReference type="SAM" id="SignalP"/>
    </source>
</evidence>
<comment type="caution">
    <text evidence="3">The sequence shown here is derived from an EMBL/GenBank/DDBJ whole genome shotgun (WGS) entry which is preliminary data.</text>
</comment>
<dbReference type="AlphaFoldDB" id="A0A246DVV7"/>
<evidence type="ECO:0000313" key="3">
    <source>
        <dbReference type="EMBL" id="OWO94525.1"/>
    </source>
</evidence>